<reference evidence="2 3" key="2">
    <citation type="journal article" date="2012" name="Stand. Genomic Sci.">
        <title>Complete genome sequence of the termite hindgut bacterium Spirochaeta coccoides type strain (SPN1(T)), reclassification in the genus Sphaerochaeta as Sphaerochaeta coccoides comb. nov. and emendations of the family Spirochaetaceae and the genus Sphaerochaeta.</title>
        <authorList>
            <person name="Abt B."/>
            <person name="Han C."/>
            <person name="Scheuner C."/>
            <person name="Lu M."/>
            <person name="Lapidus A."/>
            <person name="Nolan M."/>
            <person name="Lucas S."/>
            <person name="Hammon N."/>
            <person name="Deshpande S."/>
            <person name="Cheng J.F."/>
            <person name="Tapia R."/>
            <person name="Goodwin L.A."/>
            <person name="Pitluck S."/>
            <person name="Liolios K."/>
            <person name="Pagani I."/>
            <person name="Ivanova N."/>
            <person name="Mavromatis K."/>
            <person name="Mikhailova N."/>
            <person name="Huntemann M."/>
            <person name="Pati A."/>
            <person name="Chen A."/>
            <person name="Palaniappan K."/>
            <person name="Land M."/>
            <person name="Hauser L."/>
            <person name="Brambilla E.M."/>
            <person name="Rohde M."/>
            <person name="Spring S."/>
            <person name="Gronow S."/>
            <person name="Goker M."/>
            <person name="Woyke T."/>
            <person name="Bristow J."/>
            <person name="Eisen J.A."/>
            <person name="Markowitz V."/>
            <person name="Hugenholtz P."/>
            <person name="Kyrpides N.C."/>
            <person name="Klenk H.P."/>
            <person name="Detter J.C."/>
        </authorList>
    </citation>
    <scope>NUCLEOTIDE SEQUENCE [LARGE SCALE GENOMIC DNA]</scope>
    <source>
        <strain evidence="3">ATCC BAA-1237 / DSM 17374 / SPN1</strain>
    </source>
</reference>
<name>F4GKE1_PARC1</name>
<dbReference type="Pfam" id="PF00359">
    <property type="entry name" value="PTS_EIIA_2"/>
    <property type="match status" value="1"/>
</dbReference>
<dbReference type="eggNOG" id="COG1762">
    <property type="taxonomic scope" value="Bacteria"/>
</dbReference>
<dbReference type="CDD" id="cd00211">
    <property type="entry name" value="PTS_IIA_fru"/>
    <property type="match status" value="1"/>
</dbReference>
<gene>
    <name evidence="2" type="ordered locus">Spico_1116</name>
</gene>
<dbReference type="HOGENOM" id="CLU_1467308_0_0_12"/>
<dbReference type="PANTHER" id="PTHR47738">
    <property type="entry name" value="PTS SYSTEM FRUCTOSE-LIKE EIIA COMPONENT-RELATED"/>
    <property type="match status" value="1"/>
</dbReference>
<dbReference type="AlphaFoldDB" id="F4GKE1"/>
<dbReference type="SUPFAM" id="SSF55804">
    <property type="entry name" value="Phoshotransferase/anion transport protein"/>
    <property type="match status" value="1"/>
</dbReference>
<organism evidence="2 3">
    <name type="scientific">Parasphaerochaeta coccoides (strain ATCC BAA-1237 / DSM 17374 / SPN1)</name>
    <name type="common">Sphaerochaeta coccoides</name>
    <dbReference type="NCBI Taxonomy" id="760011"/>
    <lineage>
        <taxon>Bacteria</taxon>
        <taxon>Pseudomonadati</taxon>
        <taxon>Spirochaetota</taxon>
        <taxon>Spirochaetia</taxon>
        <taxon>Spirochaetales</taxon>
        <taxon>Sphaerochaetaceae</taxon>
        <taxon>Parasphaerochaeta</taxon>
    </lineage>
</organism>
<evidence type="ECO:0000313" key="3">
    <source>
        <dbReference type="Proteomes" id="UP000007939"/>
    </source>
</evidence>
<accession>F4GKE1</accession>
<dbReference type="InterPro" id="IPR002178">
    <property type="entry name" value="PTS_EIIA_type-2_dom"/>
</dbReference>
<dbReference type="Gene3D" id="3.40.930.10">
    <property type="entry name" value="Mannitol-specific EII, Chain A"/>
    <property type="match status" value="1"/>
</dbReference>
<dbReference type="Proteomes" id="UP000007939">
    <property type="component" value="Chromosome"/>
</dbReference>
<dbReference type="PROSITE" id="PS51094">
    <property type="entry name" value="PTS_EIIA_TYPE_2"/>
    <property type="match status" value="1"/>
</dbReference>
<dbReference type="KEGG" id="scc:Spico_1116"/>
<reference evidence="3" key="1">
    <citation type="submission" date="2011-04" db="EMBL/GenBank/DDBJ databases">
        <title>The complete genome of Spirochaeta coccoides DSM 17374.</title>
        <authorList>
            <person name="Lucas S."/>
            <person name="Copeland A."/>
            <person name="Lapidus A."/>
            <person name="Bruce D."/>
            <person name="Goodwin L."/>
            <person name="Pitluck S."/>
            <person name="Peters L."/>
            <person name="Kyrpides N."/>
            <person name="Mavromatis K."/>
            <person name="Pagani I."/>
            <person name="Ivanova N."/>
            <person name="Ovchinnikova G."/>
            <person name="Lu M."/>
            <person name="Detter J.C."/>
            <person name="Tapia R."/>
            <person name="Han C."/>
            <person name="Land M."/>
            <person name="Hauser L."/>
            <person name="Markowitz V."/>
            <person name="Cheng J.-F."/>
            <person name="Hugenholtz P."/>
            <person name="Woyke T."/>
            <person name="Wu D."/>
            <person name="Spring S."/>
            <person name="Schroeder M."/>
            <person name="Brambilla E."/>
            <person name="Klenk H.-P."/>
            <person name="Eisen J.A."/>
        </authorList>
    </citation>
    <scope>NUCLEOTIDE SEQUENCE [LARGE SCALE GENOMIC DNA]</scope>
    <source>
        <strain evidence="3">ATCC BAA-1237 / DSM 17374 / SPN1</strain>
    </source>
</reference>
<protein>
    <submittedName>
        <fullName evidence="2">PTS IIA-like nitrogen-regulatory protein PtsN</fullName>
    </submittedName>
</protein>
<dbReference type="STRING" id="760011.Spico_1116"/>
<sequence length="184" mass="20460">MGYIFTVDTNFTCPSLPCRIFSHGKYEAMDEVIEHSPAFADFPDLDEFKRIVRRREKMGTTGIGHGVAIAHGKVRFLKDIRVGLGVSVEGVDYGAVDGNPVHLLFVIASSPTLQMDYLRILSRILRAVRDVSVRTDLVEYVSAWETMFPKDADVTMPASCVRFLALLDELMPEGSDSPCGFPSR</sequence>
<evidence type="ECO:0000313" key="2">
    <source>
        <dbReference type="EMBL" id="AEC02337.1"/>
    </source>
</evidence>
<dbReference type="InterPro" id="IPR051541">
    <property type="entry name" value="PTS_SugarTrans_NitroReg"/>
</dbReference>
<dbReference type="InterPro" id="IPR016152">
    <property type="entry name" value="PTrfase/Anion_transptr"/>
</dbReference>
<dbReference type="EMBL" id="CP002659">
    <property type="protein sequence ID" value="AEC02337.1"/>
    <property type="molecule type" value="Genomic_DNA"/>
</dbReference>
<dbReference type="RefSeq" id="WP_013739732.1">
    <property type="nucleotide sequence ID" value="NC_015436.1"/>
</dbReference>
<evidence type="ECO:0000259" key="1">
    <source>
        <dbReference type="PROSITE" id="PS51094"/>
    </source>
</evidence>
<proteinExistence type="predicted"/>
<dbReference type="PANTHER" id="PTHR47738:SF2">
    <property type="entry name" value="PTS SYSTEM FRUCTOSE-LIKE EIIA COMPONENT"/>
    <property type="match status" value="1"/>
</dbReference>
<feature type="domain" description="PTS EIIA type-2" evidence="1">
    <location>
        <begin position="9"/>
        <end position="154"/>
    </location>
</feature>
<keyword evidence="3" id="KW-1185">Reference proteome</keyword>
<dbReference type="OrthoDB" id="95460at2"/>